<evidence type="ECO:0000256" key="2">
    <source>
        <dbReference type="ARBA" id="ARBA00022553"/>
    </source>
</evidence>
<dbReference type="Gene3D" id="1.10.1200.10">
    <property type="entry name" value="ACP-like"/>
    <property type="match status" value="1"/>
</dbReference>
<dbReference type="GO" id="GO:0005737">
    <property type="term" value="C:cytoplasm"/>
    <property type="evidence" value="ECO:0007669"/>
    <property type="project" value="TreeGrafter"/>
</dbReference>
<dbReference type="AlphaFoldDB" id="A0A3D9ZRX5"/>
<proteinExistence type="predicted"/>
<evidence type="ECO:0000313" key="5">
    <source>
        <dbReference type="Proteomes" id="UP000256913"/>
    </source>
</evidence>
<organism evidence="4 5">
    <name type="scientific">Asanoa ferruginea</name>
    <dbReference type="NCBI Taxonomy" id="53367"/>
    <lineage>
        <taxon>Bacteria</taxon>
        <taxon>Bacillati</taxon>
        <taxon>Actinomycetota</taxon>
        <taxon>Actinomycetes</taxon>
        <taxon>Micromonosporales</taxon>
        <taxon>Micromonosporaceae</taxon>
        <taxon>Asanoa</taxon>
    </lineage>
</organism>
<dbReference type="Pfam" id="PF00975">
    <property type="entry name" value="Thioesterase"/>
    <property type="match status" value="1"/>
</dbReference>
<dbReference type="InterPro" id="IPR029058">
    <property type="entry name" value="AB_hydrolase_fold"/>
</dbReference>
<dbReference type="InterPro" id="IPR006162">
    <property type="entry name" value="Ppantetheine_attach_site"/>
</dbReference>
<name>A0A3D9ZRX5_9ACTN</name>
<keyword evidence="2" id="KW-0597">Phosphoprotein</keyword>
<feature type="domain" description="Carrier" evidence="3">
    <location>
        <begin position="4"/>
        <end position="77"/>
    </location>
</feature>
<dbReference type="EMBL" id="QUMQ01000001">
    <property type="protein sequence ID" value="REF99374.1"/>
    <property type="molecule type" value="Genomic_DNA"/>
</dbReference>
<keyword evidence="5" id="KW-1185">Reference proteome</keyword>
<dbReference type="GO" id="GO:0043041">
    <property type="term" value="P:amino acid activation for nonribosomal peptide biosynthetic process"/>
    <property type="evidence" value="ECO:0007669"/>
    <property type="project" value="TreeGrafter"/>
</dbReference>
<dbReference type="GO" id="GO:0031177">
    <property type="term" value="F:phosphopantetheine binding"/>
    <property type="evidence" value="ECO:0007669"/>
    <property type="project" value="InterPro"/>
</dbReference>
<dbReference type="InterPro" id="IPR001031">
    <property type="entry name" value="Thioesterase"/>
</dbReference>
<keyword evidence="1" id="KW-0596">Phosphopantetheine</keyword>
<accession>A0A3D9ZRX5</accession>
<comment type="caution">
    <text evidence="4">The sequence shown here is derived from an EMBL/GenBank/DDBJ whole genome shotgun (WGS) entry which is preliminary data.</text>
</comment>
<dbReference type="SUPFAM" id="SSF47336">
    <property type="entry name" value="ACP-like"/>
    <property type="match status" value="1"/>
</dbReference>
<dbReference type="OrthoDB" id="2472181at2"/>
<dbReference type="SMART" id="SM00823">
    <property type="entry name" value="PKS_PP"/>
    <property type="match status" value="1"/>
</dbReference>
<dbReference type="GO" id="GO:0044550">
    <property type="term" value="P:secondary metabolite biosynthetic process"/>
    <property type="evidence" value="ECO:0007669"/>
    <property type="project" value="TreeGrafter"/>
</dbReference>
<protein>
    <submittedName>
        <fullName evidence="4">Thioesterase domain-containing protein</fullName>
    </submittedName>
</protein>
<dbReference type="Proteomes" id="UP000256913">
    <property type="component" value="Unassembled WGS sequence"/>
</dbReference>
<dbReference type="Gene3D" id="3.40.50.1820">
    <property type="entry name" value="alpha/beta hydrolase"/>
    <property type="match status" value="1"/>
</dbReference>
<dbReference type="Pfam" id="PF00550">
    <property type="entry name" value="PP-binding"/>
    <property type="match status" value="1"/>
</dbReference>
<dbReference type="PANTHER" id="PTHR45527:SF1">
    <property type="entry name" value="FATTY ACID SYNTHASE"/>
    <property type="match status" value="1"/>
</dbReference>
<gene>
    <name evidence="4" type="ORF">DFJ67_5410</name>
</gene>
<dbReference type="InterPro" id="IPR009081">
    <property type="entry name" value="PP-bd_ACP"/>
</dbReference>
<dbReference type="PROSITE" id="PS50075">
    <property type="entry name" value="CARRIER"/>
    <property type="match status" value="1"/>
</dbReference>
<dbReference type="PROSITE" id="PS00012">
    <property type="entry name" value="PHOSPHOPANTETHEINE"/>
    <property type="match status" value="1"/>
</dbReference>
<evidence type="ECO:0000256" key="1">
    <source>
        <dbReference type="ARBA" id="ARBA00022450"/>
    </source>
</evidence>
<dbReference type="RefSeq" id="WP_116070560.1">
    <property type="nucleotide sequence ID" value="NZ_BONB01000002.1"/>
</dbReference>
<evidence type="ECO:0000313" key="4">
    <source>
        <dbReference type="EMBL" id="REF99374.1"/>
    </source>
</evidence>
<dbReference type="PANTHER" id="PTHR45527">
    <property type="entry name" value="NONRIBOSOMAL PEPTIDE SYNTHETASE"/>
    <property type="match status" value="1"/>
</dbReference>
<dbReference type="InterPro" id="IPR036736">
    <property type="entry name" value="ACP-like_sf"/>
</dbReference>
<evidence type="ECO:0000259" key="3">
    <source>
        <dbReference type="PROSITE" id="PS50075"/>
    </source>
</evidence>
<dbReference type="InterPro" id="IPR020806">
    <property type="entry name" value="PKS_PP-bd"/>
</dbReference>
<reference evidence="4 5" key="1">
    <citation type="submission" date="2018-08" db="EMBL/GenBank/DDBJ databases">
        <title>Sequencing the genomes of 1000 actinobacteria strains.</title>
        <authorList>
            <person name="Klenk H.-P."/>
        </authorList>
    </citation>
    <scope>NUCLEOTIDE SEQUENCE [LARGE SCALE GENOMIC DNA]</scope>
    <source>
        <strain evidence="4 5">DSM 44099</strain>
    </source>
</reference>
<dbReference type="SUPFAM" id="SSF53474">
    <property type="entry name" value="alpha/beta-Hydrolases"/>
    <property type="match status" value="1"/>
</dbReference>
<sequence>MEMMSVTTPQERLGGIWEALLEAEVQPDDDFFDLGGDSLLVVELVTRARQAGLQIKVGDVFDNPVLRDLAAAVGLPGAEDQQARPVAPRALSTEQVWTSYLSPWSGQAPPCLVPFREQGDGDPLFVLPSGAGNIRFITEASAWGAGRPVYGFEAPGYRGEVRPLASVPDYADRYLPELVARQPQGPYRLAGLCLGGVIALEMARRLRQRGQEVAFVALVNAPSMDPFIDRGWGIDEIFDYRLRTVQERFGMSEGDDVEKFFDVMLEQRWIEPDMAPADFLRLQMLWSFLAFAQTQHELRPYDGRVIMFEDPAAADAVARNWQPLLPNLETHWISGGTDYLAAIAANPVVAQTLRDEMGA</sequence>